<accession>B3R3I6</accession>
<sequence>MHRAKVPVSRAPRGVDSKNRVTVSLMPDELERLAKRAKLENRSASSLARLFIVAGMDAEDGRAPSAS</sequence>
<dbReference type="HOGENOM" id="CLU_2805243_0_0_4"/>
<dbReference type="AlphaFoldDB" id="B3R3I6"/>
<organism evidence="1 2">
    <name type="scientific">Cupriavidus taiwanensis (strain DSM 17343 / BCRC 17206 / CCUG 44338 / CIP 107171 / LMG 19424 / R1)</name>
    <name type="common">Ralstonia taiwanensis (strain LMG 19424)</name>
    <dbReference type="NCBI Taxonomy" id="977880"/>
    <lineage>
        <taxon>Bacteria</taxon>
        <taxon>Pseudomonadati</taxon>
        <taxon>Pseudomonadota</taxon>
        <taxon>Betaproteobacteria</taxon>
        <taxon>Burkholderiales</taxon>
        <taxon>Burkholderiaceae</taxon>
        <taxon>Cupriavidus</taxon>
    </lineage>
</organism>
<evidence type="ECO:0000313" key="1">
    <source>
        <dbReference type="EMBL" id="CAQ68867.1"/>
    </source>
</evidence>
<dbReference type="KEGG" id="cti:RALTA_A0900"/>
<evidence type="ECO:0000313" key="2">
    <source>
        <dbReference type="Proteomes" id="UP000001692"/>
    </source>
</evidence>
<dbReference type="EMBL" id="CU633749">
    <property type="protein sequence ID" value="CAQ68867.1"/>
    <property type="molecule type" value="Genomic_DNA"/>
</dbReference>
<keyword evidence="2" id="KW-1185">Reference proteome</keyword>
<proteinExistence type="predicted"/>
<protein>
    <submittedName>
        <fullName evidence="1">Uncharacterized protein</fullName>
    </submittedName>
</protein>
<gene>
    <name evidence="1" type="ordered locus">RALTA_A0900</name>
</gene>
<dbReference type="Proteomes" id="UP000001692">
    <property type="component" value="Chromosome 1"/>
</dbReference>
<reference evidence="1 2" key="1">
    <citation type="journal article" date="2008" name="Genome Res.">
        <title>Genome sequence of the beta-rhizobium Cupriavidus taiwanensis and comparative genomics of rhizobia.</title>
        <authorList>
            <person name="Amadou C."/>
            <person name="Pascal G."/>
            <person name="Mangenot S."/>
            <person name="Glew M."/>
            <person name="Bontemps C."/>
            <person name="Capela D."/>
            <person name="Carrere S."/>
            <person name="Cruveiller S."/>
            <person name="Dossat C."/>
            <person name="Lajus A."/>
            <person name="Marchetti M."/>
            <person name="Poinsot V."/>
            <person name="Rouy Z."/>
            <person name="Servin B."/>
            <person name="Saad M."/>
            <person name="Schenowitz C."/>
            <person name="Barbe V."/>
            <person name="Batut J."/>
            <person name="Medigue C."/>
            <person name="Masson-Boivin C."/>
        </authorList>
    </citation>
    <scope>NUCLEOTIDE SEQUENCE [LARGE SCALE GENOMIC DNA]</scope>
    <source>
        <strain evidence="2">DSM 17343 / BCRC 17206 / CCUG 44338 / CIP 107171 / LMG 19424 / R1</strain>
    </source>
</reference>
<name>B3R3I6_CUPTR</name>